<dbReference type="EMBL" id="NHOA01000084">
    <property type="protein sequence ID" value="PHQ38654.1"/>
    <property type="molecule type" value="Genomic_DNA"/>
</dbReference>
<protein>
    <recommendedName>
        <fullName evidence="4">DUF3006 domain-containing protein</fullName>
    </recommendedName>
</protein>
<dbReference type="Proteomes" id="UP000222824">
    <property type="component" value="Unassembled WGS sequence"/>
</dbReference>
<dbReference type="RefSeq" id="WP_099255490.1">
    <property type="nucleotide sequence ID" value="NZ_NHOA01000084.1"/>
</dbReference>
<keyword evidence="3" id="KW-1185">Reference proteome</keyword>
<comment type="caution">
    <text evidence="2">The sequence shown here is derived from an EMBL/GenBank/DDBJ whole genome shotgun (WGS) entry which is preliminary data.</text>
</comment>
<organism evidence="2 3">
    <name type="scientific">Halorubrum persicum</name>
    <dbReference type="NCBI Taxonomy" id="1383844"/>
    <lineage>
        <taxon>Archaea</taxon>
        <taxon>Methanobacteriati</taxon>
        <taxon>Methanobacteriota</taxon>
        <taxon>Stenosarchaea group</taxon>
        <taxon>Halobacteria</taxon>
        <taxon>Halobacteriales</taxon>
        <taxon>Haloferacaceae</taxon>
        <taxon>Halorubrum</taxon>
    </lineage>
</organism>
<name>A0A2G1WI42_9EURY</name>
<dbReference type="OrthoDB" id="299121at2157"/>
<accession>A0A2G1WI42</accession>
<feature type="region of interest" description="Disordered" evidence="1">
    <location>
        <begin position="70"/>
        <end position="99"/>
    </location>
</feature>
<dbReference type="InterPro" id="IPR021377">
    <property type="entry name" value="DUF3006"/>
</dbReference>
<gene>
    <name evidence="2" type="ORF">DJ69_10055</name>
</gene>
<sequence length="99" mass="10666">MTAIDLADGEYTAVVDSIEDGLATVFFESDGDEVGNAVLDADRLPDEGRHADAILDVRIEAGSISTATYDAERTSTRSEAAQDRFDRLSERPSKGGDRE</sequence>
<evidence type="ECO:0008006" key="4">
    <source>
        <dbReference type="Google" id="ProtNLM"/>
    </source>
</evidence>
<evidence type="ECO:0000256" key="1">
    <source>
        <dbReference type="SAM" id="MobiDB-lite"/>
    </source>
</evidence>
<dbReference type="AlphaFoldDB" id="A0A2G1WI42"/>
<evidence type="ECO:0000313" key="3">
    <source>
        <dbReference type="Proteomes" id="UP000222824"/>
    </source>
</evidence>
<reference evidence="2 3" key="1">
    <citation type="journal article" date="2014" name="Front. Microbiol.">
        <title>Population and genomic analysis of the genus Halorubrum.</title>
        <authorList>
            <person name="Fullmer M.S."/>
            <person name="Soucy S.M."/>
            <person name="Swithers K.S."/>
            <person name="Makkay A.M."/>
            <person name="Wheeler R."/>
            <person name="Ventosa A."/>
            <person name="Gogarten J.P."/>
            <person name="Papke R.T."/>
        </authorList>
    </citation>
    <scope>NUCLEOTIDE SEQUENCE [LARGE SCALE GENOMIC DNA]</scope>
    <source>
        <strain evidence="2 3">C49</strain>
    </source>
</reference>
<evidence type="ECO:0000313" key="2">
    <source>
        <dbReference type="EMBL" id="PHQ38654.1"/>
    </source>
</evidence>
<proteinExistence type="predicted"/>
<dbReference type="Pfam" id="PF11213">
    <property type="entry name" value="DUF3006"/>
    <property type="match status" value="1"/>
</dbReference>